<evidence type="ECO:0000313" key="2">
    <source>
        <dbReference type="Proteomes" id="UP001153712"/>
    </source>
</evidence>
<proteinExistence type="predicted"/>
<evidence type="ECO:0000313" key="1">
    <source>
        <dbReference type="EMBL" id="CAG9853665.1"/>
    </source>
</evidence>
<sequence>MYAALVVVSQKSQHEQFATLAVTSAAPSGLGLGLGLQLISPGTLLLPPSAHTIISKPAVSLGLAPALGPIAPIAPVALSAPILAPVAPAPAAVALTNGGGTIGVSGHGAIVSGPKTAPVVIEGPSGVVKADGLWGPTLAGVAAPVHHPW</sequence>
<gene>
    <name evidence="1" type="ORF">PHYEVI_LOCUS137</name>
</gene>
<name>A0A9N9TEN1_PHYSR</name>
<dbReference type="AlphaFoldDB" id="A0A9N9TEN1"/>
<organism evidence="1 2">
    <name type="scientific">Phyllotreta striolata</name>
    <name type="common">Striped flea beetle</name>
    <name type="synonym">Crioceris striolata</name>
    <dbReference type="NCBI Taxonomy" id="444603"/>
    <lineage>
        <taxon>Eukaryota</taxon>
        <taxon>Metazoa</taxon>
        <taxon>Ecdysozoa</taxon>
        <taxon>Arthropoda</taxon>
        <taxon>Hexapoda</taxon>
        <taxon>Insecta</taxon>
        <taxon>Pterygota</taxon>
        <taxon>Neoptera</taxon>
        <taxon>Endopterygota</taxon>
        <taxon>Coleoptera</taxon>
        <taxon>Polyphaga</taxon>
        <taxon>Cucujiformia</taxon>
        <taxon>Chrysomeloidea</taxon>
        <taxon>Chrysomelidae</taxon>
        <taxon>Galerucinae</taxon>
        <taxon>Alticini</taxon>
        <taxon>Phyllotreta</taxon>
    </lineage>
</organism>
<dbReference type="OrthoDB" id="6782590at2759"/>
<dbReference type="Proteomes" id="UP001153712">
    <property type="component" value="Chromosome 1"/>
</dbReference>
<dbReference type="EMBL" id="OU900094">
    <property type="protein sequence ID" value="CAG9853665.1"/>
    <property type="molecule type" value="Genomic_DNA"/>
</dbReference>
<reference evidence="1" key="1">
    <citation type="submission" date="2022-01" db="EMBL/GenBank/DDBJ databases">
        <authorList>
            <person name="King R."/>
        </authorList>
    </citation>
    <scope>NUCLEOTIDE SEQUENCE</scope>
</reference>
<accession>A0A9N9TEN1</accession>
<keyword evidence="2" id="KW-1185">Reference proteome</keyword>
<protein>
    <submittedName>
        <fullName evidence="1">Uncharacterized protein</fullName>
    </submittedName>
</protein>